<protein>
    <submittedName>
        <fullName evidence="2">SDR family NAD(P)-dependent oxidoreductase</fullName>
    </submittedName>
</protein>
<name>A0A0M3IRV5_ASCLU</name>
<dbReference type="Gene3D" id="3.40.50.720">
    <property type="entry name" value="NAD(P)-binding Rossmann-like Domain"/>
    <property type="match status" value="1"/>
</dbReference>
<keyword evidence="1" id="KW-1185">Reference proteome</keyword>
<accession>A0A0M3IRV5</accession>
<reference evidence="2" key="1">
    <citation type="submission" date="2017-02" db="UniProtKB">
        <authorList>
            <consortium name="WormBaseParasite"/>
        </authorList>
    </citation>
    <scope>IDENTIFICATION</scope>
</reference>
<proteinExistence type="predicted"/>
<organism evidence="1 2">
    <name type="scientific">Ascaris lumbricoides</name>
    <name type="common">Giant roundworm</name>
    <dbReference type="NCBI Taxonomy" id="6252"/>
    <lineage>
        <taxon>Eukaryota</taxon>
        <taxon>Metazoa</taxon>
        <taxon>Ecdysozoa</taxon>
        <taxon>Nematoda</taxon>
        <taxon>Chromadorea</taxon>
        <taxon>Rhabditida</taxon>
        <taxon>Spirurina</taxon>
        <taxon>Ascaridomorpha</taxon>
        <taxon>Ascaridoidea</taxon>
        <taxon>Ascarididae</taxon>
        <taxon>Ascaris</taxon>
    </lineage>
</organism>
<dbReference type="AlphaFoldDB" id="A0A0M3IRV5"/>
<dbReference type="Proteomes" id="UP000036681">
    <property type="component" value="Unplaced"/>
</dbReference>
<evidence type="ECO:0000313" key="2">
    <source>
        <dbReference type="WBParaSite" id="ALUE_0002148301-mRNA-1"/>
    </source>
</evidence>
<evidence type="ECO:0000313" key="1">
    <source>
        <dbReference type="Proteomes" id="UP000036681"/>
    </source>
</evidence>
<dbReference type="InterPro" id="IPR036291">
    <property type="entry name" value="NAD(P)-bd_dom_sf"/>
</dbReference>
<sequence>MLLDNGVSPNGVTIVTLTSILSSKQDHFRSKLAITMLACHLNRIKGVRAVSVDPGAVNTSMTETIAPRVRKLLRKIGIKSSLINADEAAEAVVIAANEKQPINTYRNGRKYSKLWSFVLSAQNGIELEKLSRKMLENAFEKGRNL</sequence>
<dbReference type="WBParaSite" id="ALUE_0002148301-mRNA-1">
    <property type="protein sequence ID" value="ALUE_0002148301-mRNA-1"/>
    <property type="gene ID" value="ALUE_0002148301"/>
</dbReference>
<dbReference type="SUPFAM" id="SSF51735">
    <property type="entry name" value="NAD(P)-binding Rossmann-fold domains"/>
    <property type="match status" value="1"/>
</dbReference>